<name>A0A3M7RU76_BRAPC</name>
<dbReference type="EMBL" id="REGN01002598">
    <property type="protein sequence ID" value="RNA27096.1"/>
    <property type="molecule type" value="Genomic_DNA"/>
</dbReference>
<reference evidence="2 3" key="1">
    <citation type="journal article" date="2018" name="Sci. Rep.">
        <title>Genomic signatures of local adaptation to the degree of environmental predictability in rotifers.</title>
        <authorList>
            <person name="Franch-Gras L."/>
            <person name="Hahn C."/>
            <person name="Garcia-Roger E.M."/>
            <person name="Carmona M.J."/>
            <person name="Serra M."/>
            <person name="Gomez A."/>
        </authorList>
    </citation>
    <scope>NUCLEOTIDE SEQUENCE [LARGE SCALE GENOMIC DNA]</scope>
    <source>
        <strain evidence="2">HYR1</strain>
    </source>
</reference>
<dbReference type="InterPro" id="IPR056199">
    <property type="entry name" value="SPEF2_C"/>
</dbReference>
<dbReference type="PANTHER" id="PTHR14919:SF0">
    <property type="entry name" value="SPERM FLAGELLAR PROTEIN 2"/>
    <property type="match status" value="1"/>
</dbReference>
<dbReference type="Pfam" id="PF24082">
    <property type="entry name" value="SPEF2_C"/>
    <property type="match status" value="1"/>
</dbReference>
<protein>
    <submittedName>
        <fullName evidence="2">Sperm flagellar 2</fullName>
    </submittedName>
</protein>
<organism evidence="2 3">
    <name type="scientific">Brachionus plicatilis</name>
    <name type="common">Marine rotifer</name>
    <name type="synonym">Brachionus muelleri</name>
    <dbReference type="NCBI Taxonomy" id="10195"/>
    <lineage>
        <taxon>Eukaryota</taxon>
        <taxon>Metazoa</taxon>
        <taxon>Spiralia</taxon>
        <taxon>Gnathifera</taxon>
        <taxon>Rotifera</taxon>
        <taxon>Eurotatoria</taxon>
        <taxon>Monogononta</taxon>
        <taxon>Pseudotrocha</taxon>
        <taxon>Ploima</taxon>
        <taxon>Brachionidae</taxon>
        <taxon>Brachionus</taxon>
    </lineage>
</organism>
<sequence length="188" mass="21856">MKVDALAKMMASGSEFIDWRHWLLAASSPWPYPTQTQLLDQLKLYRSVDKSNTGYINKSLFLQTPLWFHLEKPMTPEDPTHPHMYDRHFHLTNFWFELFATKTPTLPNFTGKANTPPEDRLDYKTMLLYMSAVSDPYDGLLRALSLSQEVPMPRREPKIAMKAPVFNTPEYESLNLLSAQTEVYPEDQ</sequence>
<evidence type="ECO:0000259" key="1">
    <source>
        <dbReference type="Pfam" id="PF24082"/>
    </source>
</evidence>
<evidence type="ECO:0000313" key="3">
    <source>
        <dbReference type="Proteomes" id="UP000276133"/>
    </source>
</evidence>
<keyword evidence="2" id="KW-0282">Flagellum</keyword>
<dbReference type="OrthoDB" id="62528at2759"/>
<keyword evidence="2" id="KW-0969">Cilium</keyword>
<dbReference type="Proteomes" id="UP000276133">
    <property type="component" value="Unassembled WGS sequence"/>
</dbReference>
<keyword evidence="2" id="KW-0966">Cell projection</keyword>
<dbReference type="STRING" id="10195.A0A3M7RU76"/>
<feature type="domain" description="SPEF2 C-terminal" evidence="1">
    <location>
        <begin position="2"/>
        <end position="153"/>
    </location>
</feature>
<feature type="non-terminal residue" evidence="2">
    <location>
        <position position="188"/>
    </location>
</feature>
<keyword evidence="3" id="KW-1185">Reference proteome</keyword>
<comment type="caution">
    <text evidence="2">The sequence shown here is derived from an EMBL/GenBank/DDBJ whole genome shotgun (WGS) entry which is preliminary data.</text>
</comment>
<dbReference type="AlphaFoldDB" id="A0A3M7RU76"/>
<accession>A0A3M7RU76</accession>
<proteinExistence type="predicted"/>
<evidence type="ECO:0000313" key="2">
    <source>
        <dbReference type="EMBL" id="RNA27096.1"/>
    </source>
</evidence>
<gene>
    <name evidence="2" type="ORF">BpHYR1_025241</name>
</gene>
<dbReference type="PANTHER" id="PTHR14919">
    <property type="entry name" value="KPL2-RELATED"/>
    <property type="match status" value="1"/>
</dbReference>
<dbReference type="InterPro" id="IPR052634">
    <property type="entry name" value="Sperm_flagellar-bone_growth"/>
</dbReference>